<dbReference type="OrthoDB" id="3260at10239"/>
<dbReference type="KEGG" id="vg:18501124"/>
<dbReference type="EMBL" id="KF623294">
    <property type="protein sequence ID" value="AGX01957.1"/>
    <property type="molecule type" value="Genomic_DNA"/>
</dbReference>
<evidence type="ECO:0000313" key="3">
    <source>
        <dbReference type="Proteomes" id="UP000204235"/>
    </source>
</evidence>
<organism evidence="2 3">
    <name type="scientific">Erwinia phage PhiEaH1</name>
    <dbReference type="NCBI Taxonomy" id="1401669"/>
    <lineage>
        <taxon>Viruses</taxon>
        <taxon>Duplodnaviria</taxon>
        <taxon>Heunggongvirae</taxon>
        <taxon>Uroviricota</taxon>
        <taxon>Caudoviricetes</taxon>
        <taxon>Chimalliviridae</taxon>
        <taxon>Iapetusvirus</taxon>
        <taxon>Iapetusvirus EaH1</taxon>
    </lineage>
</organism>
<reference evidence="2 3" key="1">
    <citation type="journal article" date="2014" name="FEMS Microbiol. Lett.">
        <title>The genome of the Erwinia amylovora phage PhiEaH1 reveals greater diversity and broadens the applicability of phages for the treatment of fire blight.</title>
        <authorList>
            <person name="Meczker K."/>
            <person name="Domotor D."/>
            <person name="Vass J."/>
            <person name="Rakhely G."/>
            <person name="Schneider G."/>
            <person name="Kovacs T."/>
        </authorList>
    </citation>
    <scope>NUCLEOTIDE SEQUENCE [LARGE SCALE GENOMIC DNA]</scope>
</reference>
<name>W8CZH4_9CAUD</name>
<dbReference type="RefSeq" id="YP_009010288.1">
    <property type="nucleotide sequence ID" value="NC_023610.1"/>
</dbReference>
<proteinExistence type="predicted"/>
<accession>W8CZH4</accession>
<dbReference type="Proteomes" id="UP000204235">
    <property type="component" value="Segment"/>
</dbReference>
<keyword evidence="1" id="KW-1133">Transmembrane helix</keyword>
<evidence type="ECO:0000256" key="1">
    <source>
        <dbReference type="SAM" id="Phobius"/>
    </source>
</evidence>
<keyword evidence="3" id="KW-1185">Reference proteome</keyword>
<evidence type="ECO:0000313" key="2">
    <source>
        <dbReference type="EMBL" id="AGX01957.1"/>
    </source>
</evidence>
<sequence length="431" mass="49089">MLIAPIAPLPIVSVEAVNPQENPKVFRELTLAFEDMINEFKKTKKVFLQKKRLQDIFKVHMNLFVEFELENYPKPNAYVVAPQIDVNHPLVNRWRQYFAERTDGMAQIRWGGEGVEGTVDLENAKVSGFFSKLVNKVYITTGCISSGTFEAEEIAAVVLHEIGHLMSYFTYLGQVDTTCFVLTHFARSALGVTEKQHRVKLFSELKEKTGVDVTKNEELLNTTDEKTMQLVLLTEVVNQSRSEFGTSLYDNRSWESLSDQFASRMGAGRALASGLFKIMNQVDPNSYRNTLTYFVMELVKVVGYILMATVAVMSFNFLLMYMSIMVLLVSPHEREYDKPRERLTRIKRDLISQMKHPALPKPRAIQLTTDVKVIDGLIADLKDRETVLEKIYLLVSPATRGQKAKREELQNLEALMNNDLFTAAAQLRVLS</sequence>
<protein>
    <submittedName>
        <fullName evidence="2">Putative virion structural protein</fullName>
    </submittedName>
</protein>
<keyword evidence="1" id="KW-0812">Transmembrane</keyword>
<keyword evidence="1" id="KW-0472">Membrane</keyword>
<dbReference type="GeneID" id="18501124"/>
<feature type="transmembrane region" description="Helical" evidence="1">
    <location>
        <begin position="301"/>
        <end position="330"/>
    </location>
</feature>